<dbReference type="PROSITE" id="PS50012">
    <property type="entry name" value="RCC1_3"/>
    <property type="match status" value="7"/>
</dbReference>
<keyword evidence="4" id="KW-0677">Repeat</keyword>
<dbReference type="InterPro" id="IPR009091">
    <property type="entry name" value="RCC1/BLIP-II"/>
</dbReference>
<reference evidence="9 10" key="1">
    <citation type="journal article" date="2016" name="Nat. Commun.">
        <title>Extremotolerant tardigrade genome and improved radiotolerance of human cultured cells by tardigrade-unique protein.</title>
        <authorList>
            <person name="Hashimoto T."/>
            <person name="Horikawa D.D."/>
            <person name="Saito Y."/>
            <person name="Kuwahara H."/>
            <person name="Kozuka-Hata H."/>
            <person name="Shin-I T."/>
            <person name="Minakuchi Y."/>
            <person name="Ohishi K."/>
            <person name="Motoyama A."/>
            <person name="Aizu T."/>
            <person name="Enomoto A."/>
            <person name="Kondo K."/>
            <person name="Tanaka S."/>
            <person name="Hara Y."/>
            <person name="Koshikawa S."/>
            <person name="Sagara H."/>
            <person name="Miura T."/>
            <person name="Yokobori S."/>
            <person name="Miyagawa K."/>
            <person name="Suzuki Y."/>
            <person name="Kubo T."/>
            <person name="Oyama M."/>
            <person name="Kohara Y."/>
            <person name="Fujiyama A."/>
            <person name="Arakawa K."/>
            <person name="Katayama T."/>
            <person name="Toyoda A."/>
            <person name="Kunieda T."/>
        </authorList>
    </citation>
    <scope>NUCLEOTIDE SEQUENCE [LARGE SCALE GENOMIC DNA]</scope>
    <source>
        <strain evidence="9 10">YOKOZUNA-1</strain>
    </source>
</reference>
<feature type="active site" description="Glycyl thioester intermediate" evidence="6">
    <location>
        <position position="1189"/>
    </location>
</feature>
<protein>
    <recommendedName>
        <fullName evidence="8">HECT domain-containing protein</fullName>
    </recommendedName>
</protein>
<dbReference type="InterPro" id="IPR000408">
    <property type="entry name" value="Reg_chr_condens"/>
</dbReference>
<evidence type="ECO:0000256" key="3">
    <source>
        <dbReference type="ARBA" id="ARBA00022679"/>
    </source>
</evidence>
<dbReference type="SMART" id="SM00119">
    <property type="entry name" value="HECTc"/>
    <property type="match status" value="1"/>
</dbReference>
<dbReference type="InterPro" id="IPR000569">
    <property type="entry name" value="HECT_dom"/>
</dbReference>
<dbReference type="InterPro" id="IPR058923">
    <property type="entry name" value="RCC1-like_dom"/>
</dbReference>
<comment type="subcellular location">
    <subcellularLocation>
        <location evidence="1">Cytoplasm</location>
    </subcellularLocation>
</comment>
<evidence type="ECO:0000313" key="9">
    <source>
        <dbReference type="EMBL" id="GAU89958.1"/>
    </source>
</evidence>
<sequence length="1221" mass="136258">MQVNSDCLNNSNPLKPGSHSFGSVQHFLITAPVKTIARPWPSVLGCWSRPAWTVRQRIRPPCSAVAWLILLRGLEVHHARQLPHRVRPSSQIANGYVAEYFGPLAGCKIRRDKYKNAEDNLIFHLIFKMEHPSRAKVVLLAWGNSREGQLGFGSSEKYLIVEPEEVKAFQNQEINVRDVAAGRSHSLFVSADGGLWSCGTNDYSQLGRTIESGSLRKPGRIPSLENHIIIQAAAGSAHSLALSDVGQVFSWGHNNVGQCGRSSDEESTCTVPRLIKTLARHTVIQICAGEEFCVALTDKGEVYAWGSNSTGQLGLKHMNPVTSPTLVESLAGLPIKEITSGGAHSLILTMSGTVFSTGKNDFGQLGLGDTINRSSFTAIESLCSQRVAYVCCGQEHSVALTLDGGVFTFGAGGMGQLGHGQISNDQVPRKIFELMGSQVTQIAAGRFHTLAFVQSSMRLFAFGLSGSGQLGLGSSTGKNVLSPALVTKFATTAQMNKIPNGPVYLVKEVFAGGDQTFVLAYNNWTSEVSRDFTRGRRLKRIAVLDKQRVQVLTEALRDLKGEDSLLDTEMNRELEVMVGSASSWNGSFLGPGDEHYTCVEGHSGVMVQEARVALKELATDCNLRTREQIKDQIERLLIPSLPAKPIDVECLRLFLLLPLCPVLTEPLDHDRVMNGIVPLAHALTRIPFEKGKILMSWLANVPVDIFEIHAQLYRNAVAVLLRQPNLSQLFQQSKYHTGVQALLSNLEMLFDTNSKLRQPTSQICYEAFYIPEIAEKVHIPMDYKNWYDAPDEVKKRTMSFCNYPFVFDPSAKTILLRADAERQMQQAVSSLSQFDVMANIMRAATEGRQQDGENMSMPTSLMINPHQALYLNLYVTRENLLTDTLNQLYHFHPQELKRPLKIWFKGEEGEDAGGVKKEFFMLLMRELLDPKYGMFTYYEEARTIYFNGNSFELDTMFGVVGVLCGLAIYNGVIVDVHFPLAVFKKLLGIKPVLADLDGLMPTVRRGLTQMLEYEGDDLESVFSLNFTVTNEYLGHTSTVELMPGGENISVTKENRAQYVDLYVDHIFNKSVEKQFGHFATGFQRVCGGKILNLFHPQELMAMVCGNENYDWRELEKDTTYKGVFHAEHPTIRMFWKVFHSLSLENKKRFLMYLTGSDRIPILGMKSIKLVIQPMGDEKDTNHLPVAHTCFNILDLPQYQDMESLRNKLLFAIEHTQGFGIV</sequence>
<gene>
    <name evidence="9" type="primary">RvY_02448-1</name>
    <name evidence="9" type="synonym">RvY_02448.1</name>
    <name evidence="9" type="ORF">RvY_02448</name>
</gene>
<feature type="domain" description="HECT" evidence="8">
    <location>
        <begin position="892"/>
        <end position="1221"/>
    </location>
</feature>
<dbReference type="FunFam" id="3.30.2410.10:FF:000003">
    <property type="entry name" value="probable E3 ubiquitin-protein ligase HERC4 isoform X1"/>
    <property type="match status" value="1"/>
</dbReference>
<dbReference type="PROSITE" id="PS50237">
    <property type="entry name" value="HECT"/>
    <property type="match status" value="1"/>
</dbReference>
<feature type="repeat" description="RCC1" evidence="7">
    <location>
        <begin position="193"/>
        <end position="245"/>
    </location>
</feature>
<accession>A0A1D1UUV6</accession>
<proteinExistence type="predicted"/>
<feature type="repeat" description="RCC1" evidence="7">
    <location>
        <begin position="300"/>
        <end position="351"/>
    </location>
</feature>
<dbReference type="SUPFAM" id="SSF50985">
    <property type="entry name" value="RCC1/BLIP-II"/>
    <property type="match status" value="1"/>
</dbReference>
<evidence type="ECO:0000256" key="6">
    <source>
        <dbReference type="PROSITE-ProRule" id="PRU00104"/>
    </source>
</evidence>
<name>A0A1D1UUV6_RAMVA</name>
<keyword evidence="2" id="KW-0963">Cytoplasm</keyword>
<dbReference type="STRING" id="947166.A0A1D1UUV6"/>
<feature type="repeat" description="RCC1" evidence="7">
    <location>
        <begin position="246"/>
        <end position="299"/>
    </location>
</feature>
<evidence type="ECO:0000256" key="7">
    <source>
        <dbReference type="PROSITE-ProRule" id="PRU00235"/>
    </source>
</evidence>
<evidence type="ECO:0000256" key="5">
    <source>
        <dbReference type="ARBA" id="ARBA00022786"/>
    </source>
</evidence>
<dbReference type="PANTHER" id="PTHR45622">
    <property type="entry name" value="UBIQUITIN-PROTEIN LIGASE E3A-RELATED"/>
    <property type="match status" value="1"/>
</dbReference>
<dbReference type="CDD" id="cd00078">
    <property type="entry name" value="HECTc"/>
    <property type="match status" value="1"/>
</dbReference>
<dbReference type="Gene3D" id="3.30.2410.10">
    <property type="entry name" value="Hect, E3 ligase catalytic domain"/>
    <property type="match status" value="1"/>
</dbReference>
<feature type="repeat" description="RCC1" evidence="7">
    <location>
        <begin position="352"/>
        <end position="403"/>
    </location>
</feature>
<evidence type="ECO:0000256" key="1">
    <source>
        <dbReference type="ARBA" id="ARBA00004496"/>
    </source>
</evidence>
<evidence type="ECO:0000259" key="8">
    <source>
        <dbReference type="PROSITE" id="PS50237"/>
    </source>
</evidence>
<dbReference type="EMBL" id="BDGG01000001">
    <property type="protein sequence ID" value="GAU89958.1"/>
    <property type="molecule type" value="Genomic_DNA"/>
</dbReference>
<dbReference type="FunFam" id="3.30.2160.10:FF:000004">
    <property type="entry name" value="probable E3 ubiquitin-protein ligase HERC4 isoform X1"/>
    <property type="match status" value="1"/>
</dbReference>
<dbReference type="AlphaFoldDB" id="A0A1D1UUV6"/>
<comment type="caution">
    <text evidence="9">The sequence shown here is derived from an EMBL/GenBank/DDBJ whole genome shotgun (WGS) entry which is preliminary data.</text>
</comment>
<dbReference type="Pfam" id="PF25390">
    <property type="entry name" value="WD40_RLD"/>
    <property type="match status" value="1"/>
</dbReference>
<feature type="repeat" description="RCC1" evidence="7">
    <location>
        <begin position="404"/>
        <end position="455"/>
    </location>
</feature>
<dbReference type="InterPro" id="IPR035983">
    <property type="entry name" value="Hect_E3_ubiquitin_ligase"/>
</dbReference>
<dbReference type="Gene3D" id="3.90.1750.10">
    <property type="entry name" value="Hect, E3 ligase catalytic domains"/>
    <property type="match status" value="1"/>
</dbReference>
<evidence type="ECO:0000313" key="10">
    <source>
        <dbReference type="Proteomes" id="UP000186922"/>
    </source>
</evidence>
<evidence type="ECO:0000256" key="2">
    <source>
        <dbReference type="ARBA" id="ARBA00022490"/>
    </source>
</evidence>
<dbReference type="PRINTS" id="PR00633">
    <property type="entry name" value="RCCNDNSATION"/>
</dbReference>
<keyword evidence="5 6" id="KW-0833">Ubl conjugation pathway</keyword>
<dbReference type="InterPro" id="IPR051709">
    <property type="entry name" value="Ub-ligase/GTPase-reg"/>
</dbReference>
<dbReference type="GO" id="GO:0005737">
    <property type="term" value="C:cytoplasm"/>
    <property type="evidence" value="ECO:0007669"/>
    <property type="project" value="UniProtKB-SubCell"/>
</dbReference>
<dbReference type="PANTHER" id="PTHR45622:SF76">
    <property type="entry name" value="HECT AND RLD DOMAIN CONTAINING E3 UBIQUITIN LIGASE 4, ISOFORM C"/>
    <property type="match status" value="1"/>
</dbReference>
<dbReference type="Gene3D" id="2.130.10.30">
    <property type="entry name" value="Regulator of chromosome condensation 1/beta-lactamase-inhibitor protein II"/>
    <property type="match status" value="2"/>
</dbReference>
<dbReference type="Proteomes" id="UP000186922">
    <property type="component" value="Unassembled WGS sequence"/>
</dbReference>
<dbReference type="PROSITE" id="PS00626">
    <property type="entry name" value="RCC1_2"/>
    <property type="match status" value="2"/>
</dbReference>
<feature type="repeat" description="RCC1" evidence="7">
    <location>
        <begin position="137"/>
        <end position="192"/>
    </location>
</feature>
<keyword evidence="10" id="KW-1185">Reference proteome</keyword>
<dbReference type="Gene3D" id="3.30.2160.10">
    <property type="entry name" value="Hect, E3 ligase catalytic domain"/>
    <property type="match status" value="1"/>
</dbReference>
<dbReference type="Pfam" id="PF00632">
    <property type="entry name" value="HECT"/>
    <property type="match status" value="1"/>
</dbReference>
<dbReference type="SUPFAM" id="SSF56204">
    <property type="entry name" value="Hect, E3 ligase catalytic domain"/>
    <property type="match status" value="1"/>
</dbReference>
<keyword evidence="3" id="KW-0808">Transferase</keyword>
<dbReference type="GO" id="GO:0004842">
    <property type="term" value="F:ubiquitin-protein transferase activity"/>
    <property type="evidence" value="ECO:0007669"/>
    <property type="project" value="InterPro"/>
</dbReference>
<evidence type="ECO:0000256" key="4">
    <source>
        <dbReference type="ARBA" id="ARBA00022737"/>
    </source>
</evidence>
<organism evidence="9 10">
    <name type="scientific">Ramazzottius varieornatus</name>
    <name type="common">Water bear</name>
    <name type="synonym">Tardigrade</name>
    <dbReference type="NCBI Taxonomy" id="947166"/>
    <lineage>
        <taxon>Eukaryota</taxon>
        <taxon>Metazoa</taxon>
        <taxon>Ecdysozoa</taxon>
        <taxon>Tardigrada</taxon>
        <taxon>Eutardigrada</taxon>
        <taxon>Parachela</taxon>
        <taxon>Hypsibioidea</taxon>
        <taxon>Ramazzottiidae</taxon>
        <taxon>Ramazzottius</taxon>
    </lineage>
</organism>
<dbReference type="OrthoDB" id="8068875at2759"/>
<feature type="repeat" description="RCC1" evidence="7">
    <location>
        <begin position="457"/>
        <end position="522"/>
    </location>
</feature>